<dbReference type="InterPro" id="IPR011059">
    <property type="entry name" value="Metal-dep_hydrolase_composite"/>
</dbReference>
<dbReference type="HOGENOM" id="CLU_009942_4_3_1"/>
<protein>
    <recommendedName>
        <fullName evidence="1">Amidohydrolase 3 domain-containing protein</fullName>
    </recommendedName>
</protein>
<feature type="domain" description="Amidohydrolase 3" evidence="1">
    <location>
        <begin position="57"/>
        <end position="570"/>
    </location>
</feature>
<dbReference type="AlphaFoldDB" id="W9NKP4"/>
<reference evidence="2" key="2">
    <citation type="submission" date="2012-05" db="EMBL/GenBank/DDBJ databases">
        <title>Annotation of the Genome Sequence of Fusarium oxysporum HDV247.</title>
        <authorList>
            <consortium name="The Broad Institute Genomics Platform"/>
            <person name="Ma L.-J."/>
            <person name="Corby-Kistler H."/>
            <person name="Broz K."/>
            <person name="Gale L.R."/>
            <person name="Jonkers W."/>
            <person name="O'Donnell K."/>
            <person name="Ploetz R."/>
            <person name="Steinberg C."/>
            <person name="Schwartz D.C."/>
            <person name="VanEtten H."/>
            <person name="Zhou S."/>
            <person name="Young S.K."/>
            <person name="Zeng Q."/>
            <person name="Gargeya S."/>
            <person name="Fitzgerald M."/>
            <person name="Abouelleil A."/>
            <person name="Alvarado L."/>
            <person name="Chapman S.B."/>
            <person name="Gainer-Dewar J."/>
            <person name="Goldberg J."/>
            <person name="Griggs A."/>
            <person name="Gujja S."/>
            <person name="Hansen M."/>
            <person name="Howarth C."/>
            <person name="Imamovic A."/>
            <person name="Ireland A."/>
            <person name="Larimer J."/>
            <person name="McCowan C."/>
            <person name="Murphy C."/>
            <person name="Pearson M."/>
            <person name="Poon T.W."/>
            <person name="Priest M."/>
            <person name="Roberts A."/>
            <person name="Saif S."/>
            <person name="Shea T."/>
            <person name="Sykes S."/>
            <person name="Wortman J."/>
            <person name="Nusbaum C."/>
            <person name="Birren B."/>
        </authorList>
    </citation>
    <scope>NUCLEOTIDE SEQUENCE</scope>
    <source>
        <strain evidence="2">HDV247</strain>
    </source>
</reference>
<dbReference type="InterPro" id="IPR013108">
    <property type="entry name" value="Amidohydro_3"/>
</dbReference>
<accession>W9NKP4</accession>
<gene>
    <name evidence="2" type="ORF">FOVG_18043</name>
</gene>
<sequence>MVVDLSGKTAVNVAYINGVVLPSATAPSAQAILIQDGLVVAVGTNEEILKARGPDVEVQDIKGAVLAPGLIDTHPHLIHFAAARAPLVNLLDVKSHEEVIEAIAKRAATLPKGEWIPASPIGDPQYFVKRSYRDLKGGMPDRHVLDKASTDHPILIQAWAPVCPNITSFNSAALKIIGIDSSTPDRVGDIWIDKDSNGEPTGVLRGMVNMYYNFDPFWSAIRDKVAPYIQPHLVPQGIIDSIADYNRKGITTIFESHAMEPDHIGVYKILREKGLLNARVMASSELEGNALPGCEPKSLSQIQETLEQALAATELKDDWLRVEGITTCVWGIPTCHGLHWKDGYVGPFGERTTGIRNLTEEKLQLAFDFCAKNGLRLNLLATSPDEIDEYIDKTEKVMKKYNIQKTGWLIEHAMIIREGQAKKLKELGFDVTISTGFTYGLGDLLEERVGPKALEGLNAIRDFLDAGLTVGSSLDWGPMNPWECLQLSITHQMFPSGRLNNGKRQVITQAEALDTFTEQAAAVMRWERLGALKPGYHADLIIVDRNPITCDVGALAETKVLRTTVGGRIVWDNGEISGEK</sequence>
<dbReference type="PANTHER" id="PTHR22642:SF2">
    <property type="entry name" value="PROTEIN LONG AFTER FAR-RED 3"/>
    <property type="match status" value="1"/>
</dbReference>
<evidence type="ECO:0000259" key="1">
    <source>
        <dbReference type="Pfam" id="PF07969"/>
    </source>
</evidence>
<dbReference type="Proteomes" id="UP000030751">
    <property type="component" value="Unassembled WGS sequence"/>
</dbReference>
<dbReference type="Gene3D" id="2.30.40.10">
    <property type="entry name" value="Urease, subunit C, domain 1"/>
    <property type="match status" value="1"/>
</dbReference>
<dbReference type="Pfam" id="PF07969">
    <property type="entry name" value="Amidohydro_3"/>
    <property type="match status" value="1"/>
</dbReference>
<organism evidence="2">
    <name type="scientific">Fusarium oxysporum f. sp. pisi HDV247</name>
    <dbReference type="NCBI Taxonomy" id="1080344"/>
    <lineage>
        <taxon>Eukaryota</taxon>
        <taxon>Fungi</taxon>
        <taxon>Dikarya</taxon>
        <taxon>Ascomycota</taxon>
        <taxon>Pezizomycotina</taxon>
        <taxon>Sordariomycetes</taxon>
        <taxon>Hypocreomycetidae</taxon>
        <taxon>Hypocreales</taxon>
        <taxon>Nectriaceae</taxon>
        <taxon>Fusarium</taxon>
        <taxon>Fusarium oxysporum species complex</taxon>
    </lineage>
</organism>
<dbReference type="GO" id="GO:0016810">
    <property type="term" value="F:hydrolase activity, acting on carbon-nitrogen (but not peptide) bonds"/>
    <property type="evidence" value="ECO:0007669"/>
    <property type="project" value="InterPro"/>
</dbReference>
<dbReference type="EMBL" id="JH651044">
    <property type="protein sequence ID" value="EXA30587.1"/>
    <property type="molecule type" value="Genomic_DNA"/>
</dbReference>
<name>W9NKP4_FUSOX</name>
<dbReference type="Gene3D" id="3.20.20.140">
    <property type="entry name" value="Metal-dependent hydrolases"/>
    <property type="match status" value="1"/>
</dbReference>
<dbReference type="InterPro" id="IPR032466">
    <property type="entry name" value="Metal_Hydrolase"/>
</dbReference>
<dbReference type="Gene3D" id="3.10.310.70">
    <property type="match status" value="1"/>
</dbReference>
<proteinExistence type="predicted"/>
<dbReference type="SUPFAM" id="SSF51338">
    <property type="entry name" value="Composite domain of metallo-dependent hydrolases"/>
    <property type="match status" value="1"/>
</dbReference>
<dbReference type="SUPFAM" id="SSF51556">
    <property type="entry name" value="Metallo-dependent hydrolases"/>
    <property type="match status" value="1"/>
</dbReference>
<dbReference type="PANTHER" id="PTHR22642">
    <property type="entry name" value="IMIDAZOLONEPROPIONASE"/>
    <property type="match status" value="1"/>
</dbReference>
<reference evidence="2" key="1">
    <citation type="submission" date="2011-10" db="EMBL/GenBank/DDBJ databases">
        <title>The Genome Sequence of Fusarium oxysporum HDV247.</title>
        <authorList>
            <consortium name="The Broad Institute Genome Sequencing Platform"/>
            <person name="Ma L.-J."/>
            <person name="Gale L.R."/>
            <person name="Schwartz D.C."/>
            <person name="Zhou S."/>
            <person name="Corby-Kistler H."/>
            <person name="Young S.K."/>
            <person name="Zeng Q."/>
            <person name="Gargeya S."/>
            <person name="Fitzgerald M."/>
            <person name="Haas B."/>
            <person name="Abouelleil A."/>
            <person name="Alvarado L."/>
            <person name="Arachchi H.M."/>
            <person name="Berlin A."/>
            <person name="Brown A."/>
            <person name="Chapman S.B."/>
            <person name="Chen Z."/>
            <person name="Dunbar C."/>
            <person name="Freedman E."/>
            <person name="Gearin G."/>
            <person name="Goldberg J."/>
            <person name="Griggs A."/>
            <person name="Gujja S."/>
            <person name="Heiman D."/>
            <person name="Howarth C."/>
            <person name="Larson L."/>
            <person name="Lui A."/>
            <person name="MacDonald P.J.P."/>
            <person name="Montmayeur A."/>
            <person name="Murphy C."/>
            <person name="Neiman D."/>
            <person name="Pearson M."/>
            <person name="Priest M."/>
            <person name="Roberts A."/>
            <person name="Saif S."/>
            <person name="Shea T."/>
            <person name="Shenoy N."/>
            <person name="Sisk P."/>
            <person name="Stolte C."/>
            <person name="Sykes S."/>
            <person name="Wortman J."/>
            <person name="Nusbaum C."/>
            <person name="Birren B."/>
        </authorList>
    </citation>
    <scope>NUCLEOTIDE SEQUENCE [LARGE SCALE GENOMIC DNA]</scope>
    <source>
        <strain evidence="2">HDV247</strain>
    </source>
</reference>
<evidence type="ECO:0000313" key="2">
    <source>
        <dbReference type="EMBL" id="EXA30587.1"/>
    </source>
</evidence>